<evidence type="ECO:0000313" key="3">
    <source>
        <dbReference type="Proteomes" id="UP001159427"/>
    </source>
</evidence>
<evidence type="ECO:0000313" key="1">
    <source>
        <dbReference type="EMBL" id="CAH3026213.1"/>
    </source>
</evidence>
<proteinExistence type="predicted"/>
<dbReference type="EMBL" id="CALNXI010002615">
    <property type="protein sequence ID" value="CAH3189428.1"/>
    <property type="molecule type" value="Genomic_DNA"/>
</dbReference>
<protein>
    <submittedName>
        <fullName evidence="1">Uncharacterized protein</fullName>
    </submittedName>
</protein>
<reference evidence="1 3" key="1">
    <citation type="submission" date="2022-05" db="EMBL/GenBank/DDBJ databases">
        <authorList>
            <consortium name="Genoscope - CEA"/>
            <person name="William W."/>
        </authorList>
    </citation>
    <scope>NUCLEOTIDE SEQUENCE [LARGE SCALE GENOMIC DNA]</scope>
</reference>
<name>A0ABN8MDX6_9CNID</name>
<dbReference type="Proteomes" id="UP001159427">
    <property type="component" value="Unassembled WGS sequence"/>
</dbReference>
<gene>
    <name evidence="2" type="ORF">PEVE_00019395</name>
    <name evidence="1" type="ORF">PEVE_00028405</name>
</gene>
<keyword evidence="3" id="KW-1185">Reference proteome</keyword>
<comment type="caution">
    <text evidence="1">The sequence shown here is derived from an EMBL/GenBank/DDBJ whole genome shotgun (WGS) entry which is preliminary data.</text>
</comment>
<accession>A0ABN8MDX6</accession>
<sequence length="252" mass="28813">MACVRKKQMIIETKEQENKPSGAEVIATLADAQLNNPGEGKVLYIQGVKNNWNWRSMCYASQNFRAYYTMQLFDARVNLTKRAFAKVMEEGFVPRNYFKSIKTVASFGCGPGCDLYGFKAFLAEAFPFSSRGKLSPRMTGYDVELGWMNYLLSLGFDFEHLEVNEAFLNEFSEADVILMSFCTKEILREFNSRGSSKFWKLLTEKAKLLLIIDNAKSSTDDFPSEKEEFERFYLNDILGNKAVVYSKFTAAE</sequence>
<organism evidence="1 3">
    <name type="scientific">Porites evermanni</name>
    <dbReference type="NCBI Taxonomy" id="104178"/>
    <lineage>
        <taxon>Eukaryota</taxon>
        <taxon>Metazoa</taxon>
        <taxon>Cnidaria</taxon>
        <taxon>Anthozoa</taxon>
        <taxon>Hexacorallia</taxon>
        <taxon>Scleractinia</taxon>
        <taxon>Fungiina</taxon>
        <taxon>Poritidae</taxon>
        <taxon>Porites</taxon>
    </lineage>
</organism>
<evidence type="ECO:0000313" key="2">
    <source>
        <dbReference type="EMBL" id="CAH3189428.1"/>
    </source>
</evidence>
<dbReference type="EMBL" id="CALNXI010000394">
    <property type="protein sequence ID" value="CAH3026213.1"/>
    <property type="molecule type" value="Genomic_DNA"/>
</dbReference>